<dbReference type="Proteomes" id="UP000752696">
    <property type="component" value="Unassembled WGS sequence"/>
</dbReference>
<dbReference type="EMBL" id="CAJDYZ010000197">
    <property type="protein sequence ID" value="CAD1468180.1"/>
    <property type="molecule type" value="Genomic_DNA"/>
</dbReference>
<evidence type="ECO:0000313" key="2">
    <source>
        <dbReference type="Proteomes" id="UP000752696"/>
    </source>
</evidence>
<keyword evidence="2" id="KW-1185">Reference proteome</keyword>
<dbReference type="AlphaFoldDB" id="A0A6V7GX72"/>
<feature type="non-terminal residue" evidence="1">
    <location>
        <position position="82"/>
    </location>
</feature>
<sequence length="82" mass="9824">MPTMRWNFWMENRWEKNSKDYTSKELIEMMIADLKNIYPHAANKLNHSTAQFVCNQCTTRLSILRMQAIIVKRPRFVKCETA</sequence>
<evidence type="ECO:0000313" key="1">
    <source>
        <dbReference type="EMBL" id="CAD1468180.1"/>
    </source>
</evidence>
<reference evidence="1" key="1">
    <citation type="submission" date="2020-07" db="EMBL/GenBank/DDBJ databases">
        <authorList>
            <person name="Nazaruddin N."/>
        </authorList>
    </citation>
    <scope>NUCLEOTIDE SEQUENCE</scope>
</reference>
<protein>
    <submittedName>
        <fullName evidence="1">Uncharacterized protein</fullName>
    </submittedName>
</protein>
<proteinExistence type="predicted"/>
<name>A0A6V7GX72_9HYME</name>
<organism evidence="1 2">
    <name type="scientific">Heterotrigona itama</name>
    <dbReference type="NCBI Taxonomy" id="395501"/>
    <lineage>
        <taxon>Eukaryota</taxon>
        <taxon>Metazoa</taxon>
        <taxon>Ecdysozoa</taxon>
        <taxon>Arthropoda</taxon>
        <taxon>Hexapoda</taxon>
        <taxon>Insecta</taxon>
        <taxon>Pterygota</taxon>
        <taxon>Neoptera</taxon>
        <taxon>Endopterygota</taxon>
        <taxon>Hymenoptera</taxon>
        <taxon>Apocrita</taxon>
        <taxon>Aculeata</taxon>
        <taxon>Apoidea</taxon>
        <taxon>Anthophila</taxon>
        <taxon>Apidae</taxon>
        <taxon>Heterotrigona</taxon>
    </lineage>
</organism>
<comment type="caution">
    <text evidence="1">The sequence shown here is derived from an EMBL/GenBank/DDBJ whole genome shotgun (WGS) entry which is preliminary data.</text>
</comment>
<accession>A0A6V7GX72</accession>
<gene>
    <name evidence="1" type="ORF">MHI_LOCUS26420</name>
</gene>